<evidence type="ECO:0000259" key="13">
    <source>
        <dbReference type="PROSITE" id="PS50885"/>
    </source>
</evidence>
<dbReference type="OrthoDB" id="9815202at2"/>
<dbReference type="SMART" id="SM00387">
    <property type="entry name" value="HATPase_c"/>
    <property type="match status" value="1"/>
</dbReference>
<dbReference type="GO" id="GO:0000155">
    <property type="term" value="F:phosphorelay sensor kinase activity"/>
    <property type="evidence" value="ECO:0007669"/>
    <property type="project" value="InterPro"/>
</dbReference>
<evidence type="ECO:0000256" key="7">
    <source>
        <dbReference type="ARBA" id="ARBA00022741"/>
    </source>
</evidence>
<dbReference type="EC" id="2.7.13.3" evidence="3"/>
<dbReference type="Gene3D" id="6.10.340.10">
    <property type="match status" value="1"/>
</dbReference>
<dbReference type="GO" id="GO:0005524">
    <property type="term" value="F:ATP binding"/>
    <property type="evidence" value="ECO:0007669"/>
    <property type="project" value="UniProtKB-KW"/>
</dbReference>
<dbReference type="SMART" id="SM00388">
    <property type="entry name" value="HisKA"/>
    <property type="match status" value="1"/>
</dbReference>
<evidence type="ECO:0000313" key="15">
    <source>
        <dbReference type="Proteomes" id="UP000246077"/>
    </source>
</evidence>
<dbReference type="CDD" id="cd00082">
    <property type="entry name" value="HisKA"/>
    <property type="match status" value="1"/>
</dbReference>
<feature type="compositionally biased region" description="Basic and acidic residues" evidence="10">
    <location>
        <begin position="9"/>
        <end position="20"/>
    </location>
</feature>
<dbReference type="GO" id="GO:0005886">
    <property type="term" value="C:plasma membrane"/>
    <property type="evidence" value="ECO:0007669"/>
    <property type="project" value="UniProtKB-SubCell"/>
</dbReference>
<gene>
    <name evidence="14" type="ORF">DKG75_18515</name>
</gene>
<keyword evidence="8 14" id="KW-0418">Kinase</keyword>
<keyword evidence="9" id="KW-0067">ATP-binding</keyword>
<dbReference type="SMART" id="SM00304">
    <property type="entry name" value="HAMP"/>
    <property type="match status" value="1"/>
</dbReference>
<keyword evidence="11" id="KW-0812">Transmembrane</keyword>
<feature type="domain" description="HAMP" evidence="13">
    <location>
        <begin position="282"/>
        <end position="335"/>
    </location>
</feature>
<dbReference type="Pfam" id="PF00672">
    <property type="entry name" value="HAMP"/>
    <property type="match status" value="1"/>
</dbReference>
<organism evidence="14 15">
    <name type="scientific">Zavarzinia compransoris</name>
    <dbReference type="NCBI Taxonomy" id="1264899"/>
    <lineage>
        <taxon>Bacteria</taxon>
        <taxon>Pseudomonadati</taxon>
        <taxon>Pseudomonadota</taxon>
        <taxon>Alphaproteobacteria</taxon>
        <taxon>Rhodospirillales</taxon>
        <taxon>Zavarziniaceae</taxon>
        <taxon>Zavarzinia</taxon>
    </lineage>
</organism>
<dbReference type="EMBL" id="QGLF01000005">
    <property type="protein sequence ID" value="PWR18964.1"/>
    <property type="molecule type" value="Genomic_DNA"/>
</dbReference>
<dbReference type="InterPro" id="IPR036890">
    <property type="entry name" value="HATPase_C_sf"/>
</dbReference>
<dbReference type="Proteomes" id="UP000246077">
    <property type="component" value="Unassembled WGS sequence"/>
</dbReference>
<dbReference type="Pfam" id="PF00512">
    <property type="entry name" value="HisKA"/>
    <property type="match status" value="1"/>
</dbReference>
<dbReference type="PANTHER" id="PTHR44936:SF10">
    <property type="entry name" value="SENSOR PROTEIN RSTB"/>
    <property type="match status" value="1"/>
</dbReference>
<dbReference type="SUPFAM" id="SSF55874">
    <property type="entry name" value="ATPase domain of HSP90 chaperone/DNA topoisomerase II/histidine kinase"/>
    <property type="match status" value="1"/>
</dbReference>
<keyword evidence="4" id="KW-1003">Cell membrane</keyword>
<sequence>MRRRRPRRRDRDPGRHRLQDRPLPGRRADVLARLKDAVKRRWPPLRLRAILTAVLLFVALLPALGAIFLRVYENTLVRQTEAELIAQAAVIEAALLNALGVPPPAPADAPAYAPRPLTIDLNTMEILAERPPAVAAGAADPALGAAARAVAPVVERAVLTTLAAVRVLDARGVVVLGRDDLGLSYGTVAEVRAALAGAASTVLRRRGDYEPRYALEMLSRAAAIRVHYTLPVVSGGEVRAVLLLSRSPRGLFRGLYDDLGKIALGVVAGLAVIVAVAGVLSRTITRPIDALGRATATIAAGGHVLPETPPTAAVEIRALFHDFRIMAARIEQRSNYLRDFARAVSHEFKTPLAGIRGALELLEDHGAAMTEAERRHFIANALADAGRLNRLVGRLLSLARADMAVAAAPGPVDPAVPCRRAADALAGEGFAVELPAPPWPAAAIAEDVLEAVFSILFENSRQAGARRVTLDVRAAGGMVTITVADDGAGIAPGDRDRLFEPFFTTRRASGGTGLGLAIARALLRNGRADLDLVSAPAGTCFRLSLPAA</sequence>
<keyword evidence="5" id="KW-0597">Phosphoprotein</keyword>
<evidence type="ECO:0000256" key="2">
    <source>
        <dbReference type="ARBA" id="ARBA00004651"/>
    </source>
</evidence>
<keyword evidence="15" id="KW-1185">Reference proteome</keyword>
<proteinExistence type="predicted"/>
<evidence type="ECO:0000256" key="9">
    <source>
        <dbReference type="ARBA" id="ARBA00022840"/>
    </source>
</evidence>
<reference evidence="15" key="1">
    <citation type="submission" date="2018-05" db="EMBL/GenBank/DDBJ databases">
        <title>Zavarzinia sp. HR-AS.</title>
        <authorList>
            <person name="Lee Y."/>
            <person name="Jeon C.O."/>
        </authorList>
    </citation>
    <scope>NUCLEOTIDE SEQUENCE [LARGE SCALE GENOMIC DNA]</scope>
    <source>
        <strain evidence="15">DSM 1231</strain>
    </source>
</reference>
<feature type="transmembrane region" description="Helical" evidence="11">
    <location>
        <begin position="262"/>
        <end position="280"/>
    </location>
</feature>
<dbReference type="PROSITE" id="PS50885">
    <property type="entry name" value="HAMP"/>
    <property type="match status" value="1"/>
</dbReference>
<dbReference type="Pfam" id="PF02518">
    <property type="entry name" value="HATPase_c"/>
    <property type="match status" value="1"/>
</dbReference>
<dbReference type="AlphaFoldDB" id="A0A317DX73"/>
<keyword evidence="7" id="KW-0547">Nucleotide-binding</keyword>
<keyword evidence="6" id="KW-0808">Transferase</keyword>
<evidence type="ECO:0000313" key="14">
    <source>
        <dbReference type="EMBL" id="PWR18964.1"/>
    </source>
</evidence>
<evidence type="ECO:0000256" key="8">
    <source>
        <dbReference type="ARBA" id="ARBA00022777"/>
    </source>
</evidence>
<dbReference type="InterPro" id="IPR003661">
    <property type="entry name" value="HisK_dim/P_dom"/>
</dbReference>
<feature type="region of interest" description="Disordered" evidence="10">
    <location>
        <begin position="1"/>
        <end position="22"/>
    </location>
</feature>
<dbReference type="PANTHER" id="PTHR44936">
    <property type="entry name" value="SENSOR PROTEIN CREC"/>
    <property type="match status" value="1"/>
</dbReference>
<evidence type="ECO:0000256" key="11">
    <source>
        <dbReference type="SAM" id="Phobius"/>
    </source>
</evidence>
<comment type="catalytic activity">
    <reaction evidence="1">
        <text>ATP + protein L-histidine = ADP + protein N-phospho-L-histidine.</text>
        <dbReference type="EC" id="2.7.13.3"/>
    </reaction>
</comment>
<evidence type="ECO:0000256" key="1">
    <source>
        <dbReference type="ARBA" id="ARBA00000085"/>
    </source>
</evidence>
<dbReference type="Gene3D" id="1.10.287.130">
    <property type="match status" value="1"/>
</dbReference>
<evidence type="ECO:0000256" key="10">
    <source>
        <dbReference type="SAM" id="MobiDB-lite"/>
    </source>
</evidence>
<accession>A0A317DX73</accession>
<dbReference type="PRINTS" id="PR00344">
    <property type="entry name" value="BCTRLSENSOR"/>
</dbReference>
<evidence type="ECO:0000256" key="4">
    <source>
        <dbReference type="ARBA" id="ARBA00022475"/>
    </source>
</evidence>
<dbReference type="InterPro" id="IPR005467">
    <property type="entry name" value="His_kinase_dom"/>
</dbReference>
<evidence type="ECO:0000256" key="5">
    <source>
        <dbReference type="ARBA" id="ARBA00022553"/>
    </source>
</evidence>
<feature type="domain" description="Histidine kinase" evidence="12">
    <location>
        <begin position="343"/>
        <end position="548"/>
    </location>
</feature>
<keyword evidence="11" id="KW-0472">Membrane</keyword>
<evidence type="ECO:0000256" key="6">
    <source>
        <dbReference type="ARBA" id="ARBA00022679"/>
    </source>
</evidence>
<evidence type="ECO:0000256" key="3">
    <source>
        <dbReference type="ARBA" id="ARBA00012438"/>
    </source>
</evidence>
<dbReference type="InterPro" id="IPR050980">
    <property type="entry name" value="2C_sensor_his_kinase"/>
</dbReference>
<dbReference type="InterPro" id="IPR003660">
    <property type="entry name" value="HAMP_dom"/>
</dbReference>
<dbReference type="PROSITE" id="PS50109">
    <property type="entry name" value="HIS_KIN"/>
    <property type="match status" value="1"/>
</dbReference>
<dbReference type="InterPro" id="IPR003594">
    <property type="entry name" value="HATPase_dom"/>
</dbReference>
<keyword evidence="11" id="KW-1133">Transmembrane helix</keyword>
<dbReference type="InterPro" id="IPR004358">
    <property type="entry name" value="Sig_transdc_His_kin-like_C"/>
</dbReference>
<dbReference type="SUPFAM" id="SSF47384">
    <property type="entry name" value="Homodimeric domain of signal transducing histidine kinase"/>
    <property type="match status" value="1"/>
</dbReference>
<evidence type="ECO:0000259" key="12">
    <source>
        <dbReference type="PROSITE" id="PS50109"/>
    </source>
</evidence>
<feature type="transmembrane region" description="Helical" evidence="11">
    <location>
        <begin position="49"/>
        <end position="72"/>
    </location>
</feature>
<name>A0A317DX73_9PROT</name>
<comment type="subcellular location">
    <subcellularLocation>
        <location evidence="2">Cell membrane</location>
        <topology evidence="2">Multi-pass membrane protein</topology>
    </subcellularLocation>
</comment>
<dbReference type="Gene3D" id="3.30.565.10">
    <property type="entry name" value="Histidine kinase-like ATPase, C-terminal domain"/>
    <property type="match status" value="1"/>
</dbReference>
<comment type="caution">
    <text evidence="14">The sequence shown here is derived from an EMBL/GenBank/DDBJ whole genome shotgun (WGS) entry which is preliminary data.</text>
</comment>
<protein>
    <recommendedName>
        <fullName evidence="3">histidine kinase</fullName>
        <ecNumber evidence="3">2.7.13.3</ecNumber>
    </recommendedName>
</protein>
<dbReference type="InterPro" id="IPR036097">
    <property type="entry name" value="HisK_dim/P_sf"/>
</dbReference>